<evidence type="ECO:0000256" key="2">
    <source>
        <dbReference type="SAM" id="SignalP"/>
    </source>
</evidence>
<feature type="signal peptide" evidence="2">
    <location>
        <begin position="1"/>
        <end position="22"/>
    </location>
</feature>
<evidence type="ECO:0000313" key="4">
    <source>
        <dbReference type="EMBL" id="KGF55771.1"/>
    </source>
</evidence>
<gene>
    <name evidence="4" type="ORF">HMPREF9460_01605</name>
</gene>
<accession>A0A096B9Q7</accession>
<comment type="caution">
    <text evidence="4">The sequence shown here is derived from an EMBL/GenBank/DDBJ whole genome shotgun (WGS) entry which is preliminary data.</text>
</comment>
<dbReference type="HOGENOM" id="CLU_762539_0_0_9"/>
<reference evidence="4 5" key="1">
    <citation type="submission" date="2011-08" db="EMBL/GenBank/DDBJ databases">
        <title>The Genome Sequence of Clostridium orbiscindens 1_3_50AFAA.</title>
        <authorList>
            <consortium name="The Broad Institute Genome Sequencing Platform"/>
            <person name="Earl A."/>
            <person name="Ward D."/>
            <person name="Feldgarden M."/>
            <person name="Gevers D."/>
            <person name="Daigneault M."/>
            <person name="Strauss J."/>
            <person name="Allen-Vercoe E."/>
            <person name="Young S.K."/>
            <person name="Zeng Q."/>
            <person name="Gargeya S."/>
            <person name="Fitzgerald M."/>
            <person name="Haas B."/>
            <person name="Abouelleil A."/>
            <person name="Alvarado L."/>
            <person name="Arachchi H.M."/>
            <person name="Berlin A."/>
            <person name="Brown A."/>
            <person name="Chapman S.B."/>
            <person name="Chen Z."/>
            <person name="Dunbar C."/>
            <person name="Freedman E."/>
            <person name="Gearin G."/>
            <person name="Gellesch M."/>
            <person name="Goldberg J."/>
            <person name="Griggs A."/>
            <person name="Gujja S."/>
            <person name="Heiman D."/>
            <person name="Howarth C."/>
            <person name="Larson L."/>
            <person name="Lui A."/>
            <person name="MacDonald P.J.P."/>
            <person name="Montmayeur A."/>
            <person name="Murphy C."/>
            <person name="Neiman D."/>
            <person name="Pearson M."/>
            <person name="Priest M."/>
            <person name="Roberts A."/>
            <person name="Saif S."/>
            <person name="Shea T."/>
            <person name="Shenoy N."/>
            <person name="Sisk P."/>
            <person name="Stolte C."/>
            <person name="Sykes S."/>
            <person name="Wortman J."/>
            <person name="Nusbaum C."/>
            <person name="Birren B."/>
        </authorList>
    </citation>
    <scope>NUCLEOTIDE SEQUENCE [LARGE SCALE GENOMIC DNA]</scope>
    <source>
        <strain evidence="4 5">1_3_50AFAA</strain>
    </source>
</reference>
<evidence type="ECO:0000313" key="5">
    <source>
        <dbReference type="Proteomes" id="UP000029585"/>
    </source>
</evidence>
<dbReference type="PROSITE" id="PS51257">
    <property type="entry name" value="PROKAR_LIPOPROTEIN"/>
    <property type="match status" value="1"/>
</dbReference>
<dbReference type="PATRIC" id="fig|742738.3.peg.1653"/>
<keyword evidence="5" id="KW-1185">Reference proteome</keyword>
<dbReference type="PROSITE" id="PS51272">
    <property type="entry name" value="SLH"/>
    <property type="match status" value="1"/>
</dbReference>
<feature type="domain" description="SLH" evidence="3">
    <location>
        <begin position="232"/>
        <end position="300"/>
    </location>
</feature>
<evidence type="ECO:0000259" key="3">
    <source>
        <dbReference type="PROSITE" id="PS51272"/>
    </source>
</evidence>
<evidence type="ECO:0000256" key="1">
    <source>
        <dbReference type="ARBA" id="ARBA00022737"/>
    </source>
</evidence>
<dbReference type="InterPro" id="IPR001119">
    <property type="entry name" value="SLH_dom"/>
</dbReference>
<feature type="chain" id="PRO_5001924543" description="SLH domain-containing protein" evidence="2">
    <location>
        <begin position="23"/>
        <end position="381"/>
    </location>
</feature>
<organism evidence="4 5">
    <name type="scientific">Flavonifractor plautii 1_3_50AFAA</name>
    <dbReference type="NCBI Taxonomy" id="742738"/>
    <lineage>
        <taxon>Bacteria</taxon>
        <taxon>Bacillati</taxon>
        <taxon>Bacillota</taxon>
        <taxon>Clostridia</taxon>
        <taxon>Eubacteriales</taxon>
        <taxon>Oscillospiraceae</taxon>
        <taxon>Flavonifractor</taxon>
    </lineage>
</organism>
<sequence length="381" mass="39584">MKRLAVGLLALVILIGCAAVYAADTGTGESLVTQGYLNDTYIPDVLRQAETRIAEQTKTVYDSVLADLNARHSGYLARAGGEQSYAASITDFRFKRGDVVSLPAGSGLLLLAGSGTVSYSGGSVVDITVGQTVASGTALTARHRVLAAENTTAAVTITSDTAVLGVEGFYTVSSGAGLDYNALADALKQMGLFQGTGTAYGSGYDLEQAPTRIVGLVMFLRLIGEEGAALSSTAANPFADTPAWCDRYVAYAYEKGYTKGNNISAGGQRYFGPDAQLSAGEYMTFLLRALGYSDSGASPDFSWANAVGKSVEFGVLNAAEQAKLTGSPFLRAQVAYLSYFALSAPLKDGSGILLDRTAASSGVDKAVFQAVMNGVTVDRLS</sequence>
<protein>
    <recommendedName>
        <fullName evidence="3">SLH domain-containing protein</fullName>
    </recommendedName>
</protein>
<keyword evidence="1" id="KW-0677">Repeat</keyword>
<dbReference type="EMBL" id="ADLO01000054">
    <property type="protein sequence ID" value="KGF55771.1"/>
    <property type="molecule type" value="Genomic_DNA"/>
</dbReference>
<proteinExistence type="predicted"/>
<dbReference type="eggNOG" id="ENOG5030YHI">
    <property type="taxonomic scope" value="Bacteria"/>
</dbReference>
<name>A0A096B9Q7_FLAPL</name>
<dbReference type="AlphaFoldDB" id="A0A096B9Q7"/>
<dbReference type="Proteomes" id="UP000029585">
    <property type="component" value="Unassembled WGS sequence"/>
</dbReference>
<dbReference type="RefSeq" id="WP_024724133.1">
    <property type="nucleotide sequence ID" value="NZ_KN174162.1"/>
</dbReference>
<keyword evidence="2" id="KW-0732">Signal</keyword>